<reference evidence="2 3" key="1">
    <citation type="submission" date="2024-02" db="EMBL/GenBank/DDBJ databases">
        <title>A draft genome for the cacao thread blight pathogen Marasmius crinis-equi.</title>
        <authorList>
            <person name="Cohen S.P."/>
            <person name="Baruah I.K."/>
            <person name="Amoako-Attah I."/>
            <person name="Bukari Y."/>
            <person name="Meinhardt L.W."/>
            <person name="Bailey B.A."/>
        </authorList>
    </citation>
    <scope>NUCLEOTIDE SEQUENCE [LARGE SCALE GENOMIC DNA]</scope>
    <source>
        <strain evidence="2 3">GH-76</strain>
    </source>
</reference>
<evidence type="ECO:0000313" key="2">
    <source>
        <dbReference type="EMBL" id="KAL0579945.1"/>
    </source>
</evidence>
<evidence type="ECO:0000256" key="1">
    <source>
        <dbReference type="SAM" id="MobiDB-lite"/>
    </source>
</evidence>
<comment type="caution">
    <text evidence="2">The sequence shown here is derived from an EMBL/GenBank/DDBJ whole genome shotgun (WGS) entry which is preliminary data.</text>
</comment>
<gene>
    <name evidence="2" type="ORF">V5O48_002029</name>
</gene>
<feature type="region of interest" description="Disordered" evidence="1">
    <location>
        <begin position="49"/>
        <end position="92"/>
    </location>
</feature>
<keyword evidence="3" id="KW-1185">Reference proteome</keyword>
<dbReference type="EMBL" id="JBAHYK010000043">
    <property type="protein sequence ID" value="KAL0579945.1"/>
    <property type="molecule type" value="Genomic_DNA"/>
</dbReference>
<evidence type="ECO:0000313" key="3">
    <source>
        <dbReference type="Proteomes" id="UP001465976"/>
    </source>
</evidence>
<protein>
    <submittedName>
        <fullName evidence="2">Uncharacterized protein</fullName>
    </submittedName>
</protein>
<feature type="compositionally biased region" description="Low complexity" evidence="1">
    <location>
        <begin position="69"/>
        <end position="83"/>
    </location>
</feature>
<name>A0ABR3FWS4_9AGAR</name>
<organism evidence="2 3">
    <name type="scientific">Marasmius crinis-equi</name>
    <dbReference type="NCBI Taxonomy" id="585013"/>
    <lineage>
        <taxon>Eukaryota</taxon>
        <taxon>Fungi</taxon>
        <taxon>Dikarya</taxon>
        <taxon>Basidiomycota</taxon>
        <taxon>Agaricomycotina</taxon>
        <taxon>Agaricomycetes</taxon>
        <taxon>Agaricomycetidae</taxon>
        <taxon>Agaricales</taxon>
        <taxon>Marasmiineae</taxon>
        <taxon>Marasmiaceae</taxon>
        <taxon>Marasmius</taxon>
    </lineage>
</organism>
<dbReference type="Proteomes" id="UP001465976">
    <property type="component" value="Unassembled WGS sequence"/>
</dbReference>
<accession>A0ABR3FWS4</accession>
<proteinExistence type="predicted"/>
<sequence>MSSNDFQNPVAEPNERDIGEAIHYGTNKQALDKQQAGVVEARPGIIESANIDPLNENSNKDDGWANAKSTTTSSSSGGESLTSKATNMASDMANKAYETVVGKDQK</sequence>